<gene>
    <name evidence="8" type="ORF">INT48_004945</name>
</gene>
<evidence type="ECO:0000256" key="5">
    <source>
        <dbReference type="ARBA" id="ARBA00023187"/>
    </source>
</evidence>
<dbReference type="SMART" id="SM00360">
    <property type="entry name" value="RRM"/>
    <property type="match status" value="2"/>
</dbReference>
<dbReference type="InterPro" id="IPR034392">
    <property type="entry name" value="TatSF1-like_RRM1"/>
</dbReference>
<dbReference type="EMBL" id="JAEPRE010000499">
    <property type="protein sequence ID" value="KAG2228409.1"/>
    <property type="molecule type" value="Genomic_DNA"/>
</dbReference>
<dbReference type="InterPro" id="IPR000504">
    <property type="entry name" value="RRM_dom"/>
</dbReference>
<dbReference type="Proteomes" id="UP000613177">
    <property type="component" value="Unassembled WGS sequence"/>
</dbReference>
<dbReference type="CDD" id="cd12282">
    <property type="entry name" value="RRM2_TatSF1_like"/>
    <property type="match status" value="1"/>
</dbReference>
<dbReference type="Gene3D" id="3.30.70.330">
    <property type="match status" value="2"/>
</dbReference>
<dbReference type="PROSITE" id="PS50102">
    <property type="entry name" value="RRM"/>
    <property type="match status" value="1"/>
</dbReference>
<dbReference type="CDD" id="cd12281">
    <property type="entry name" value="RRM1_TatSF1_like"/>
    <property type="match status" value="1"/>
</dbReference>
<dbReference type="FunFam" id="3.30.70.330:FF:000105">
    <property type="entry name" value="HIV Tat-specific factor 1 homolog"/>
    <property type="match status" value="1"/>
</dbReference>
<dbReference type="AlphaFoldDB" id="A0A8H7SFB7"/>
<evidence type="ECO:0000256" key="1">
    <source>
        <dbReference type="ARBA" id="ARBA00007747"/>
    </source>
</evidence>
<evidence type="ECO:0000256" key="3">
    <source>
        <dbReference type="ARBA" id="ARBA00022737"/>
    </source>
</evidence>
<dbReference type="InterPro" id="IPR034393">
    <property type="entry name" value="TatSF1-like"/>
</dbReference>
<keyword evidence="3" id="KW-0677">Repeat</keyword>
<organism evidence="8 9">
    <name type="scientific">Thamnidium elegans</name>
    <dbReference type="NCBI Taxonomy" id="101142"/>
    <lineage>
        <taxon>Eukaryota</taxon>
        <taxon>Fungi</taxon>
        <taxon>Fungi incertae sedis</taxon>
        <taxon>Mucoromycota</taxon>
        <taxon>Mucoromycotina</taxon>
        <taxon>Mucoromycetes</taxon>
        <taxon>Mucorales</taxon>
        <taxon>Mucorineae</taxon>
        <taxon>Mucoraceae</taxon>
        <taxon>Thamnidium</taxon>
    </lineage>
</organism>
<keyword evidence="5" id="KW-0508">mRNA splicing</keyword>
<dbReference type="PANTHER" id="PTHR15608:SF0">
    <property type="entry name" value="HIV TAT-SPECIFIC FACTOR 1"/>
    <property type="match status" value="1"/>
</dbReference>
<comment type="similarity">
    <text evidence="1">Belongs to the HTATSF1 family.</text>
</comment>
<dbReference type="GO" id="GO:0003723">
    <property type="term" value="F:RNA binding"/>
    <property type="evidence" value="ECO:0007669"/>
    <property type="project" value="UniProtKB-UniRule"/>
</dbReference>
<dbReference type="GO" id="GO:0005684">
    <property type="term" value="C:U2-type spliceosomal complex"/>
    <property type="evidence" value="ECO:0007669"/>
    <property type="project" value="TreeGrafter"/>
</dbReference>
<dbReference type="InterPro" id="IPR012677">
    <property type="entry name" value="Nucleotide-bd_a/b_plait_sf"/>
</dbReference>
<evidence type="ECO:0000313" key="8">
    <source>
        <dbReference type="EMBL" id="KAG2228409.1"/>
    </source>
</evidence>
<keyword evidence="9" id="KW-1185">Reference proteome</keyword>
<dbReference type="SUPFAM" id="SSF54928">
    <property type="entry name" value="RNA-binding domain, RBD"/>
    <property type="match status" value="2"/>
</dbReference>
<comment type="caution">
    <text evidence="8">The sequence shown here is derived from an EMBL/GenBank/DDBJ whole genome shotgun (WGS) entry which is preliminary data.</text>
</comment>
<reference evidence="8" key="1">
    <citation type="submission" date="2021-01" db="EMBL/GenBank/DDBJ databases">
        <title>Metabolic potential, ecology and presence of endohyphal bacteria is reflected in genomic diversity of Mucoromycotina.</title>
        <authorList>
            <person name="Muszewska A."/>
            <person name="Okrasinska A."/>
            <person name="Steczkiewicz K."/>
            <person name="Drgas O."/>
            <person name="Orlowska M."/>
            <person name="Perlinska-Lenart U."/>
            <person name="Aleksandrzak-Piekarczyk T."/>
            <person name="Szatraj K."/>
            <person name="Zielenkiewicz U."/>
            <person name="Pilsyk S."/>
            <person name="Malc E."/>
            <person name="Mieczkowski P."/>
            <person name="Kruszewska J.S."/>
            <person name="Biernat P."/>
            <person name="Pawlowska J."/>
        </authorList>
    </citation>
    <scope>NUCLEOTIDE SEQUENCE</scope>
    <source>
        <strain evidence="8">WA0000018081</strain>
    </source>
</reference>
<dbReference type="FunFam" id="3.30.70.330:FF:000329">
    <property type="entry name" value="splicing factor U2AF-associated protein 2"/>
    <property type="match status" value="1"/>
</dbReference>
<accession>A0A8H7SFB7</accession>
<dbReference type="GO" id="GO:0005686">
    <property type="term" value="C:U2 snRNP"/>
    <property type="evidence" value="ECO:0007669"/>
    <property type="project" value="TreeGrafter"/>
</dbReference>
<proteinExistence type="inferred from homology"/>
<dbReference type="InterPro" id="IPR035979">
    <property type="entry name" value="RBD_domain_sf"/>
</dbReference>
<dbReference type="PANTHER" id="PTHR15608">
    <property type="entry name" value="SPLICING FACTOR U2AF-ASSOCIATED PROTEIN 2"/>
    <property type="match status" value="1"/>
</dbReference>
<keyword evidence="2" id="KW-0507">mRNA processing</keyword>
<evidence type="ECO:0000259" key="7">
    <source>
        <dbReference type="PROSITE" id="PS50102"/>
    </source>
</evidence>
<sequence>MESTKQSDFASDPRMKLNEQTGKWSYVGDDEVSYEYDENVGAWFPMYDEKLMEAQASVYAVPGVEENVIIKPKEKKKRAATYDLQANGDNTETESSKKVKREPVKKAITSVYVTGIPPDVTVEEMKTTFSKCGVIMEDLETGEPKIKIYRDENGYSKGDALVCYFKEESVPLAIDLLDEAELRPGQASTKMHVQKAVFKEKEPVEKKKSTTGKLKAKKKMQQLQRKLDWIDEEGGKKQEKFAKIVILKNMYTQEELDTDPTLLLELKDDVREECEKLGEVTNVILYDKSPGGVISVRYKETESADACVLLMNKRFFGGRQITAEIFDGKTKYLKSGGIPSEDDEEAERLRLERYAKWLEEGGGDKTP</sequence>
<keyword evidence="4 6" id="KW-0694">RNA-binding</keyword>
<dbReference type="Pfam" id="PF00076">
    <property type="entry name" value="RRM_1"/>
    <property type="match status" value="2"/>
</dbReference>
<evidence type="ECO:0000256" key="6">
    <source>
        <dbReference type="PROSITE-ProRule" id="PRU00176"/>
    </source>
</evidence>
<name>A0A8H7SFB7_9FUNG</name>
<dbReference type="OrthoDB" id="10258585at2759"/>
<evidence type="ECO:0000256" key="4">
    <source>
        <dbReference type="ARBA" id="ARBA00022884"/>
    </source>
</evidence>
<dbReference type="GO" id="GO:0000398">
    <property type="term" value="P:mRNA splicing, via spliceosome"/>
    <property type="evidence" value="ECO:0007669"/>
    <property type="project" value="InterPro"/>
</dbReference>
<feature type="domain" description="RRM" evidence="7">
    <location>
        <begin position="109"/>
        <end position="198"/>
    </location>
</feature>
<protein>
    <recommendedName>
        <fullName evidence="7">RRM domain-containing protein</fullName>
    </recommendedName>
</protein>
<evidence type="ECO:0000256" key="2">
    <source>
        <dbReference type="ARBA" id="ARBA00022664"/>
    </source>
</evidence>
<evidence type="ECO:0000313" key="9">
    <source>
        <dbReference type="Proteomes" id="UP000613177"/>
    </source>
</evidence>